<feature type="transmembrane region" description="Helical" evidence="8">
    <location>
        <begin position="581"/>
        <end position="602"/>
    </location>
</feature>
<dbReference type="GO" id="GO:0004930">
    <property type="term" value="F:G protein-coupled receptor activity"/>
    <property type="evidence" value="ECO:0007669"/>
    <property type="project" value="UniProtKB-KW"/>
</dbReference>
<comment type="caution">
    <text evidence="11">The sequence shown here is derived from an EMBL/GenBank/DDBJ whole genome shotgun (WGS) entry which is preliminary data.</text>
</comment>
<dbReference type="InterPro" id="IPR017981">
    <property type="entry name" value="GPCR_2-like_7TM"/>
</dbReference>
<evidence type="ECO:0000313" key="12">
    <source>
        <dbReference type="Proteomes" id="UP000820818"/>
    </source>
</evidence>
<dbReference type="Proteomes" id="UP000820818">
    <property type="component" value="Linkage Group LG7"/>
</dbReference>
<dbReference type="GO" id="GO:0016020">
    <property type="term" value="C:membrane"/>
    <property type="evidence" value="ECO:0007669"/>
    <property type="project" value="UniProtKB-SubCell"/>
</dbReference>
<keyword evidence="4 8" id="KW-1133">Transmembrane helix</keyword>
<feature type="transmembrane region" description="Helical" evidence="8">
    <location>
        <begin position="493"/>
        <end position="516"/>
    </location>
</feature>
<evidence type="ECO:0000256" key="7">
    <source>
        <dbReference type="SAM" id="MobiDB-lite"/>
    </source>
</evidence>
<evidence type="ECO:0000256" key="6">
    <source>
        <dbReference type="ARBA" id="ARBA00023136"/>
    </source>
</evidence>
<evidence type="ECO:0000256" key="5">
    <source>
        <dbReference type="ARBA" id="ARBA00023040"/>
    </source>
</evidence>
<dbReference type="PROSITE" id="PS50261">
    <property type="entry name" value="G_PROTEIN_RECEP_F2_4"/>
    <property type="match status" value="1"/>
</dbReference>
<keyword evidence="5" id="KW-0807">Transducer</keyword>
<feature type="transmembrane region" description="Helical" evidence="8">
    <location>
        <begin position="673"/>
        <end position="695"/>
    </location>
</feature>
<keyword evidence="9" id="KW-0732">Signal</keyword>
<dbReference type="AlphaFoldDB" id="A0AAD5L6I8"/>
<feature type="signal peptide" evidence="9">
    <location>
        <begin position="1"/>
        <end position="25"/>
    </location>
</feature>
<keyword evidence="5" id="KW-0675">Receptor</keyword>
<feature type="transmembrane region" description="Helical" evidence="8">
    <location>
        <begin position="772"/>
        <end position="792"/>
    </location>
</feature>
<dbReference type="EMBL" id="WJBH02000007">
    <property type="protein sequence ID" value="KAI9556235.1"/>
    <property type="molecule type" value="Genomic_DNA"/>
</dbReference>
<evidence type="ECO:0000313" key="11">
    <source>
        <dbReference type="EMBL" id="KAI9556235.1"/>
    </source>
</evidence>
<dbReference type="CDD" id="cd15039">
    <property type="entry name" value="7tmB3_Methuselah-like"/>
    <property type="match status" value="1"/>
</dbReference>
<dbReference type="SUPFAM" id="SSF63877">
    <property type="entry name" value="Methuselah ectodomain"/>
    <property type="match status" value="1"/>
</dbReference>
<keyword evidence="6 8" id="KW-0472">Membrane</keyword>
<evidence type="ECO:0000256" key="2">
    <source>
        <dbReference type="ARBA" id="ARBA00008979"/>
    </source>
</evidence>
<evidence type="ECO:0000259" key="10">
    <source>
        <dbReference type="PROSITE" id="PS50261"/>
    </source>
</evidence>
<sequence>MGVFDQTFLILAILLFELIVKESIATTSSLVEQPSPSKEDKFLIRKCCGPGQVYNFNWEEDVADRKDRCVKYSITSSHPLLQTIVNSQQIFLGPEQTIPPQYAFEDVIIDPGFPRNCTPDRYGSTLILLEPDTRMGDLFYPIANGRLLVPHRFWVLHNDDHCIEDFFLDGNFDKARRVAFICTSHARPFPTTAIDVHGKLQLDFVGTNVHVKLSEMAGRKVVRKCCDRHEVYSRNLVCVDNKAAATQFFDDLQLSESSELFFRFGSPDCFRPYSHRQRTIQFQLTSNGTLEIQPNNQQVSIEHYCMEDIVYTDSAGLPITSNLAIFCTDTLEVLPEAKVTVTGPPPDTVHEAEVNKTEIPKCCPAGHIMKDEEHTCQLLNLGNADLIISQALNNHIQQNYNISSTLVSNSSLPCQHSKAITLKPNRNTFGQLVFESNTENELSFFTYFYIENYWDFKVRHQPFCVDLTLLRNEKEVFYQPQVFYCTSQSHVSIHYPILLCVSAVGLLITFIIYFIVPTSGSAKLVTSGFGGGNRRTRVQTIAQMLTGRILLCHIITLCLTFTCLAIVQLELIPQGQTACVFMGFTIYWASIASFSWLTVYCFDYYRIFSGSFKVSNEMLFIPYSAFGWGFPILAVSIATVAQFQSTQLGVSSIFNPNMGLLKCWFADGTSALIFFYIPVGSLLLFDIACFLTLLFNPNLMHCWKGKQGLTMRTNRNTSKDSKQEQDIKMALKLFFITGIPWVFEFAAWLPFYLSKDSFLRVNAVYFFEISNLLNSLRGVVIFVIFIVFNRDVRRFLWPRIRRIFFQADSTIPGRTRSNMEEPSSTSFATQSTSSTSVSINRLPSKQENGNV</sequence>
<dbReference type="InterPro" id="IPR052808">
    <property type="entry name" value="GPCR_Mth-like"/>
</dbReference>
<dbReference type="SUPFAM" id="SSF81321">
    <property type="entry name" value="Family A G protein-coupled receptor-like"/>
    <property type="match status" value="1"/>
</dbReference>
<feature type="domain" description="G-protein coupled receptors family 2 profile 2" evidence="10">
    <location>
        <begin position="491"/>
        <end position="789"/>
    </location>
</feature>
<dbReference type="InterPro" id="IPR036272">
    <property type="entry name" value="Methuselah_N_sf"/>
</dbReference>
<gene>
    <name evidence="11" type="ORF">GHT06_018809</name>
</gene>
<protein>
    <recommendedName>
        <fullName evidence="10">G-protein coupled receptors family 2 profile 2 domain-containing protein</fullName>
    </recommendedName>
</protein>
<accession>A0AAD5L6I8</accession>
<evidence type="ECO:0000256" key="1">
    <source>
        <dbReference type="ARBA" id="ARBA00004141"/>
    </source>
</evidence>
<evidence type="ECO:0000256" key="9">
    <source>
        <dbReference type="SAM" id="SignalP"/>
    </source>
</evidence>
<evidence type="ECO:0000256" key="8">
    <source>
        <dbReference type="SAM" id="Phobius"/>
    </source>
</evidence>
<feature type="transmembrane region" description="Helical" evidence="8">
    <location>
        <begin position="623"/>
        <end position="643"/>
    </location>
</feature>
<feature type="compositionally biased region" description="Polar residues" evidence="7">
    <location>
        <begin position="839"/>
        <end position="851"/>
    </location>
</feature>
<dbReference type="Pfam" id="PF00002">
    <property type="entry name" value="7tm_2"/>
    <property type="match status" value="1"/>
</dbReference>
<proteinExistence type="inferred from homology"/>
<comment type="similarity">
    <text evidence="2">Belongs to the G-protein coupled receptor 2 family. Mth subfamily.</text>
</comment>
<dbReference type="GO" id="GO:0007166">
    <property type="term" value="P:cell surface receptor signaling pathway"/>
    <property type="evidence" value="ECO:0007669"/>
    <property type="project" value="InterPro"/>
</dbReference>
<keyword evidence="5" id="KW-0297">G-protein coupled receptor</keyword>
<organism evidence="11 12">
    <name type="scientific">Daphnia sinensis</name>
    <dbReference type="NCBI Taxonomy" id="1820382"/>
    <lineage>
        <taxon>Eukaryota</taxon>
        <taxon>Metazoa</taxon>
        <taxon>Ecdysozoa</taxon>
        <taxon>Arthropoda</taxon>
        <taxon>Crustacea</taxon>
        <taxon>Branchiopoda</taxon>
        <taxon>Diplostraca</taxon>
        <taxon>Cladocera</taxon>
        <taxon>Anomopoda</taxon>
        <taxon>Daphniidae</taxon>
        <taxon>Daphnia</taxon>
        <taxon>Daphnia similis group</taxon>
    </lineage>
</organism>
<comment type="subcellular location">
    <subcellularLocation>
        <location evidence="1">Membrane</location>
        <topology evidence="1">Multi-pass membrane protein</topology>
    </subcellularLocation>
</comment>
<keyword evidence="3 8" id="KW-0812">Transmembrane</keyword>
<reference evidence="11 12" key="1">
    <citation type="submission" date="2022-05" db="EMBL/GenBank/DDBJ databases">
        <title>A multi-omics perspective on studying reproductive biology in Daphnia sinensis.</title>
        <authorList>
            <person name="Jia J."/>
        </authorList>
    </citation>
    <scope>NUCLEOTIDE SEQUENCE [LARGE SCALE GENOMIC DNA]</scope>
    <source>
        <strain evidence="11 12">WSL</strain>
    </source>
</reference>
<name>A0AAD5L6I8_9CRUS</name>
<evidence type="ECO:0000256" key="4">
    <source>
        <dbReference type="ARBA" id="ARBA00022989"/>
    </source>
</evidence>
<feature type="transmembrane region" description="Helical" evidence="8">
    <location>
        <begin position="549"/>
        <end position="569"/>
    </location>
</feature>
<keyword evidence="12" id="KW-1185">Reference proteome</keyword>
<evidence type="ECO:0000256" key="3">
    <source>
        <dbReference type="ARBA" id="ARBA00022692"/>
    </source>
</evidence>
<feature type="region of interest" description="Disordered" evidence="7">
    <location>
        <begin position="815"/>
        <end position="851"/>
    </location>
</feature>
<dbReference type="PANTHER" id="PTHR46953">
    <property type="entry name" value="G-PROTEIN COUPLED RECEPTOR MTH-LIKE 1-RELATED"/>
    <property type="match status" value="1"/>
</dbReference>
<feature type="chain" id="PRO_5041963413" description="G-protein coupled receptors family 2 profile 2 domain-containing protein" evidence="9">
    <location>
        <begin position="26"/>
        <end position="851"/>
    </location>
</feature>
<dbReference type="Gene3D" id="1.20.1070.10">
    <property type="entry name" value="Rhodopsin 7-helix transmembrane proteins"/>
    <property type="match status" value="1"/>
</dbReference>
<feature type="transmembrane region" description="Helical" evidence="8">
    <location>
        <begin position="729"/>
        <end position="752"/>
    </location>
</feature>
<dbReference type="PANTHER" id="PTHR46953:SF1">
    <property type="entry name" value="G-PROTEIN COUPLED RECEPTOR MTH-LIKE 1-RELATED"/>
    <property type="match status" value="1"/>
</dbReference>
<dbReference type="InterPro" id="IPR000832">
    <property type="entry name" value="GPCR_2_secretin-like"/>
</dbReference>
<feature type="compositionally biased region" description="Low complexity" evidence="7">
    <location>
        <begin position="823"/>
        <end position="838"/>
    </location>
</feature>